<protein>
    <recommendedName>
        <fullName evidence="5">DUF2335 domain-containing protein</fullName>
    </recommendedName>
</protein>
<evidence type="ECO:0008006" key="5">
    <source>
        <dbReference type="Google" id="ProtNLM"/>
    </source>
</evidence>
<comment type="caution">
    <text evidence="3">The sequence shown here is derived from an EMBL/GenBank/DDBJ whole genome shotgun (WGS) entry which is preliminary data.</text>
</comment>
<dbReference type="RefSeq" id="WP_285613134.1">
    <property type="nucleotide sequence ID" value="NZ_BSSD01000013.1"/>
</dbReference>
<keyword evidence="2" id="KW-0812">Transmembrane</keyword>
<evidence type="ECO:0000313" key="4">
    <source>
        <dbReference type="Proteomes" id="UP001165042"/>
    </source>
</evidence>
<sequence>MTLIDPTARDSPPEHPGTHSDCATTHRLVRALLERPYPTLAQSDQEFLRRVAEVVERQAAAVERHTERRAERTDFAITVLTMSAVMAGILLLYWAVAPEVLPPVALALAAAFIAAFTAQFRKRPNP</sequence>
<keyword evidence="2" id="KW-1133">Transmembrane helix</keyword>
<dbReference type="EMBL" id="BSSD01000013">
    <property type="protein sequence ID" value="GLW95293.1"/>
    <property type="molecule type" value="Genomic_DNA"/>
</dbReference>
<keyword evidence="4" id="KW-1185">Reference proteome</keyword>
<accession>A0A9W6QUJ0</accession>
<feature type="region of interest" description="Disordered" evidence="1">
    <location>
        <begin position="1"/>
        <end position="21"/>
    </location>
</feature>
<evidence type="ECO:0000256" key="2">
    <source>
        <dbReference type="SAM" id="Phobius"/>
    </source>
</evidence>
<name>A0A9W6QUJ0_9PSEU</name>
<dbReference type="Proteomes" id="UP001165042">
    <property type="component" value="Unassembled WGS sequence"/>
</dbReference>
<organism evidence="3 4">
    <name type="scientific">Actinokineospora globicatena</name>
    <dbReference type="NCBI Taxonomy" id="103729"/>
    <lineage>
        <taxon>Bacteria</taxon>
        <taxon>Bacillati</taxon>
        <taxon>Actinomycetota</taxon>
        <taxon>Actinomycetes</taxon>
        <taxon>Pseudonocardiales</taxon>
        <taxon>Pseudonocardiaceae</taxon>
        <taxon>Actinokineospora</taxon>
    </lineage>
</organism>
<evidence type="ECO:0000256" key="1">
    <source>
        <dbReference type="SAM" id="MobiDB-lite"/>
    </source>
</evidence>
<evidence type="ECO:0000313" key="3">
    <source>
        <dbReference type="EMBL" id="GLW95293.1"/>
    </source>
</evidence>
<dbReference type="AlphaFoldDB" id="A0A9W6QUJ0"/>
<feature type="transmembrane region" description="Helical" evidence="2">
    <location>
        <begin position="100"/>
        <end position="120"/>
    </location>
</feature>
<keyword evidence="2" id="KW-0472">Membrane</keyword>
<feature type="transmembrane region" description="Helical" evidence="2">
    <location>
        <begin position="75"/>
        <end position="94"/>
    </location>
</feature>
<reference evidence="3" key="1">
    <citation type="submission" date="2023-02" db="EMBL/GenBank/DDBJ databases">
        <title>Actinokineospora globicatena NBRC 15670.</title>
        <authorList>
            <person name="Ichikawa N."/>
            <person name="Sato H."/>
            <person name="Tonouchi N."/>
        </authorList>
    </citation>
    <scope>NUCLEOTIDE SEQUENCE</scope>
    <source>
        <strain evidence="3">NBRC 15670</strain>
    </source>
</reference>
<proteinExistence type="predicted"/>
<gene>
    <name evidence="3" type="ORF">Aglo03_61090</name>
</gene>
<feature type="compositionally biased region" description="Basic and acidic residues" evidence="1">
    <location>
        <begin position="7"/>
        <end position="18"/>
    </location>
</feature>